<dbReference type="InterPro" id="IPR019106">
    <property type="entry name" value="T4SS_TrbC"/>
</dbReference>
<dbReference type="Proteomes" id="UP000184391">
    <property type="component" value="Unassembled WGS sequence"/>
</dbReference>
<keyword evidence="3" id="KW-1185">Reference proteome</keyword>
<protein>
    <submittedName>
        <fullName evidence="2">Conjugal transfer pilus assembly protein TrbC</fullName>
    </submittedName>
</protein>
<evidence type="ECO:0000256" key="1">
    <source>
        <dbReference type="SAM" id="SignalP"/>
    </source>
</evidence>
<name>A0A1M7S9G5_9SPHN</name>
<accession>A0A1M7S9G5</accession>
<dbReference type="EMBL" id="FRDF01000006">
    <property type="protein sequence ID" value="SHN55111.1"/>
    <property type="molecule type" value="Genomic_DNA"/>
</dbReference>
<reference evidence="3" key="1">
    <citation type="submission" date="2016-12" db="EMBL/GenBank/DDBJ databases">
        <authorList>
            <person name="Varghese N."/>
            <person name="Submissions S."/>
        </authorList>
    </citation>
    <scope>NUCLEOTIDE SEQUENCE [LARGE SCALE GENOMIC DNA]</scope>
    <source>
        <strain evidence="3">DSM 11032</strain>
    </source>
</reference>
<keyword evidence="1" id="KW-0732">Signal</keyword>
<organism evidence="2 3">
    <name type="scientific">Erythrobacter sanguineus</name>
    <dbReference type="NCBI Taxonomy" id="198312"/>
    <lineage>
        <taxon>Bacteria</taxon>
        <taxon>Pseudomonadati</taxon>
        <taxon>Pseudomonadota</taxon>
        <taxon>Alphaproteobacteria</taxon>
        <taxon>Sphingomonadales</taxon>
        <taxon>Erythrobacteraceae</taxon>
        <taxon>Erythrobacter/Porphyrobacter group</taxon>
        <taxon>Erythrobacter</taxon>
    </lineage>
</organism>
<dbReference type="OrthoDB" id="7846052at2"/>
<sequence length="255" mass="27003">MKNPFHLLVFASVGIAAAFAAASAQDSEPELDLARIRERAAEHAPDPEALSTTVRTRAEALAEDAQASRQQAHANRAAYADILPSIAVADADTGPLDLDGMIRGAADAEVAAIGESPRFIAFASLGMPEASLKALVRDVTRAGGVTVLRGFPQDDSARFKKRLVAIWSDSGEAGALGIDPRLFRAFDIRQAPSFVMLAADFHPCDGFDCTDAPPPHDRLTGNIRVEEVLDTFASGGGPGASLARLHLQRLRGDRP</sequence>
<evidence type="ECO:0000313" key="2">
    <source>
        <dbReference type="EMBL" id="SHN55111.1"/>
    </source>
</evidence>
<gene>
    <name evidence="2" type="ORF">SAMN02745193_01268</name>
</gene>
<proteinExistence type="predicted"/>
<evidence type="ECO:0000313" key="3">
    <source>
        <dbReference type="Proteomes" id="UP000184391"/>
    </source>
</evidence>
<dbReference type="AlphaFoldDB" id="A0A1M7S9G5"/>
<feature type="chain" id="PRO_5013156106" evidence="1">
    <location>
        <begin position="21"/>
        <end position="255"/>
    </location>
</feature>
<dbReference type="STRING" id="198312.SAMN02745193_01268"/>
<dbReference type="RefSeq" id="WP_072673818.1">
    <property type="nucleotide sequence ID" value="NZ_FRDF01000006.1"/>
</dbReference>
<feature type="signal peptide" evidence="1">
    <location>
        <begin position="1"/>
        <end position="20"/>
    </location>
</feature>
<dbReference type="Pfam" id="PF09673">
    <property type="entry name" value="TrbC_Ftype"/>
    <property type="match status" value="1"/>
</dbReference>